<dbReference type="Proteomes" id="UP000195521">
    <property type="component" value="Unassembled WGS sequence"/>
</dbReference>
<protein>
    <submittedName>
        <fullName evidence="2">Variable surface protein</fullName>
    </submittedName>
</protein>
<organism evidence="2 3">
    <name type="scientific">Plasmodium gonderi</name>
    <dbReference type="NCBI Taxonomy" id="77519"/>
    <lineage>
        <taxon>Eukaryota</taxon>
        <taxon>Sar</taxon>
        <taxon>Alveolata</taxon>
        <taxon>Apicomplexa</taxon>
        <taxon>Aconoidasida</taxon>
        <taxon>Haemosporida</taxon>
        <taxon>Plasmodiidae</taxon>
        <taxon>Plasmodium</taxon>
        <taxon>Plasmodium (Plasmodium)</taxon>
    </lineage>
</organism>
<dbReference type="InterPro" id="IPR008780">
    <property type="entry name" value="Plasmodium_Vir"/>
</dbReference>
<gene>
    <name evidence="2" type="ORF">PGO_002230</name>
</gene>
<keyword evidence="3" id="KW-1185">Reference proteome</keyword>
<reference evidence="3" key="1">
    <citation type="submission" date="2017-04" db="EMBL/GenBank/DDBJ databases">
        <title>Plasmodium gonderi genome.</title>
        <authorList>
            <person name="Arisue N."/>
            <person name="Honma H."/>
            <person name="Kawai S."/>
            <person name="Tougan T."/>
            <person name="Tanabe K."/>
            <person name="Horii T."/>
        </authorList>
    </citation>
    <scope>NUCLEOTIDE SEQUENCE [LARGE SCALE GENOMIC DNA]</scope>
    <source>
        <strain evidence="3">ATCC 30045</strain>
    </source>
</reference>
<dbReference type="Pfam" id="PF05795">
    <property type="entry name" value="Plasmodium_Vir"/>
    <property type="match status" value="1"/>
</dbReference>
<dbReference type="RefSeq" id="XP_028546896.1">
    <property type="nucleotide sequence ID" value="XM_028691095.1"/>
</dbReference>
<dbReference type="GeneID" id="39745115"/>
<dbReference type="AlphaFoldDB" id="A0A1Y1JT41"/>
<evidence type="ECO:0000313" key="3">
    <source>
        <dbReference type="Proteomes" id="UP000195521"/>
    </source>
</evidence>
<comment type="caution">
    <text evidence="2">The sequence shown here is derived from an EMBL/GenBank/DDBJ whole genome shotgun (WGS) entry which is preliminary data.</text>
</comment>
<accession>A0A1Y1JT41</accession>
<sequence length="378" mass="44816">MWVIIVFDYEEELPYLPSYQKYKELDNVTIPNDYSYCIKNLGSSDESDRKLCNKVAMNLKALRDEPDKEEQKNGCHYFQHWFHDQIRKAYYKGNNTHRNYPAAGKLFNLVSLYISQFKVDESCNGNDFGNPNIWNEDKVLYDYFENFDYIKNNVPNKDTCQKYVNYVTYIDPLYKNKIEDCCDKEELYPYICSSSIKCKRKYNTKDLLLQLNKSLKLLDKKQDEASKKVVNTEDKERLTFLSIKSNEELLNGLAPYTLHNGSPEHETITDYHSTTETIHDKLNMKLFSKIITTASILVATLFFLYYHRNVHTFKIAIYFHFFIKSTKLGSISLKKKLDKKKNENNYHKEFDEESSTYDSDSMFLDAQERRLYLIHHSL</sequence>
<evidence type="ECO:0000256" key="1">
    <source>
        <dbReference type="SAM" id="Phobius"/>
    </source>
</evidence>
<keyword evidence="1" id="KW-0812">Transmembrane</keyword>
<keyword evidence="1" id="KW-1133">Transmembrane helix</keyword>
<proteinExistence type="predicted"/>
<keyword evidence="1" id="KW-0472">Membrane</keyword>
<name>A0A1Y1JT41_PLAGO</name>
<dbReference type="OrthoDB" id="388616at2759"/>
<dbReference type="EMBL" id="BDQF01000225">
    <property type="protein sequence ID" value="GAW84307.1"/>
    <property type="molecule type" value="Genomic_DNA"/>
</dbReference>
<feature type="transmembrane region" description="Helical" evidence="1">
    <location>
        <begin position="286"/>
        <end position="306"/>
    </location>
</feature>
<evidence type="ECO:0000313" key="2">
    <source>
        <dbReference type="EMBL" id="GAW84307.1"/>
    </source>
</evidence>